<keyword evidence="5" id="KW-1185">Reference proteome</keyword>
<dbReference type="NCBIfam" id="TIGR01730">
    <property type="entry name" value="RND_mfp"/>
    <property type="match status" value="1"/>
</dbReference>
<dbReference type="Pfam" id="PF25917">
    <property type="entry name" value="BSH_RND"/>
    <property type="match status" value="1"/>
</dbReference>
<feature type="domain" description="Multidrug resistance protein MdtA-like barrel-sandwich hybrid" evidence="3">
    <location>
        <begin position="61"/>
        <end position="212"/>
    </location>
</feature>
<dbReference type="EMBL" id="NIDE01000014">
    <property type="protein sequence ID" value="OWK37712.1"/>
    <property type="molecule type" value="Genomic_DNA"/>
</dbReference>
<evidence type="ECO:0000256" key="2">
    <source>
        <dbReference type="SAM" id="SignalP"/>
    </source>
</evidence>
<dbReference type="Gene3D" id="1.10.287.470">
    <property type="entry name" value="Helix hairpin bin"/>
    <property type="match status" value="1"/>
</dbReference>
<dbReference type="PANTHER" id="PTHR30158:SF10">
    <property type="entry name" value="CATION EFFLUX PUMP"/>
    <property type="match status" value="1"/>
</dbReference>
<feature type="signal peptide" evidence="2">
    <location>
        <begin position="1"/>
        <end position="24"/>
    </location>
</feature>
<evidence type="ECO:0000313" key="4">
    <source>
        <dbReference type="EMBL" id="OWK37712.1"/>
    </source>
</evidence>
<reference evidence="5" key="1">
    <citation type="submission" date="2017-06" db="EMBL/GenBank/DDBJ databases">
        <title>Genome analysis of Fimbriiglobus ruber SP5, the first member of the order Planctomycetales with confirmed chitinolytic capability.</title>
        <authorList>
            <person name="Ravin N.V."/>
            <person name="Rakitin A.L."/>
            <person name="Ivanova A.A."/>
            <person name="Beletsky A.V."/>
            <person name="Kulichevskaya I.S."/>
            <person name="Mardanov A.V."/>
            <person name="Dedysh S.N."/>
        </authorList>
    </citation>
    <scope>NUCLEOTIDE SEQUENCE [LARGE SCALE GENOMIC DNA]</scope>
    <source>
        <strain evidence="5">SP5</strain>
    </source>
</reference>
<name>A0A225D8C9_9BACT</name>
<dbReference type="GO" id="GO:0005886">
    <property type="term" value="C:plasma membrane"/>
    <property type="evidence" value="ECO:0007669"/>
    <property type="project" value="TreeGrafter"/>
</dbReference>
<dbReference type="SUPFAM" id="SSF111369">
    <property type="entry name" value="HlyD-like secretion proteins"/>
    <property type="match status" value="1"/>
</dbReference>
<dbReference type="GO" id="GO:0046677">
    <property type="term" value="P:response to antibiotic"/>
    <property type="evidence" value="ECO:0007669"/>
    <property type="project" value="TreeGrafter"/>
</dbReference>
<organism evidence="4 5">
    <name type="scientific">Fimbriiglobus ruber</name>
    <dbReference type="NCBI Taxonomy" id="1908690"/>
    <lineage>
        <taxon>Bacteria</taxon>
        <taxon>Pseudomonadati</taxon>
        <taxon>Planctomycetota</taxon>
        <taxon>Planctomycetia</taxon>
        <taxon>Gemmatales</taxon>
        <taxon>Gemmataceae</taxon>
        <taxon>Fimbriiglobus</taxon>
    </lineage>
</organism>
<proteinExistence type="inferred from homology"/>
<dbReference type="AlphaFoldDB" id="A0A225D8C9"/>
<evidence type="ECO:0000256" key="1">
    <source>
        <dbReference type="ARBA" id="ARBA00009477"/>
    </source>
</evidence>
<dbReference type="Gene3D" id="2.40.420.20">
    <property type="match status" value="1"/>
</dbReference>
<dbReference type="RefSeq" id="WP_088257574.1">
    <property type="nucleotide sequence ID" value="NZ_NIDE01000014.1"/>
</dbReference>
<dbReference type="PROSITE" id="PS51257">
    <property type="entry name" value="PROKAR_LIPOPROTEIN"/>
    <property type="match status" value="1"/>
</dbReference>
<dbReference type="PANTHER" id="PTHR30158">
    <property type="entry name" value="ACRA/E-RELATED COMPONENT OF DRUG EFFLUX TRANSPORTER"/>
    <property type="match status" value="1"/>
</dbReference>
<keyword evidence="2" id="KW-0732">Signal</keyword>
<feature type="chain" id="PRO_5012126744" evidence="2">
    <location>
        <begin position="25"/>
        <end position="421"/>
    </location>
</feature>
<comment type="caution">
    <text evidence="4">The sequence shown here is derived from an EMBL/GenBank/DDBJ whole genome shotgun (WGS) entry which is preliminary data.</text>
</comment>
<dbReference type="Gene3D" id="2.40.50.100">
    <property type="match status" value="1"/>
</dbReference>
<evidence type="ECO:0000259" key="3">
    <source>
        <dbReference type="Pfam" id="PF25917"/>
    </source>
</evidence>
<dbReference type="Gene3D" id="2.40.30.170">
    <property type="match status" value="1"/>
</dbReference>
<evidence type="ECO:0000313" key="5">
    <source>
        <dbReference type="Proteomes" id="UP000214646"/>
    </source>
</evidence>
<sequence>MHRATRAVGVLCLLVACGCGKSQAPIAPPEPPLVVAENPVERTLDSFTEFTGYMRSVELQEVRAQVTGYLKTIYFADGDIVTEGQKLYEIDPEPYQAAFDNAKATVEKAQADEKNADAQRVVARADFDRAEAVMKKGGSALSQEEYDKRKATWESAVASCGAAKATIGAAEAALHKARFDLTNCVIKSDVKGVGRISRTLLTKGNLVKTGDTVLCRITSLDPIYAYVDVDELTSLACRAKIFDKKELPDPRDKSSRLKCWFGQKDENGFPHAGVVDYIGPEITRGTGTREVRGVFPNPPPYRYGPGESVRVKIETGVPQKYLTVPELAVGSQQQQKFVYVIDKNEKGEESATFLPVRVGPVRDVGGVRLQVIETTSGDGARQLSPADRVVVNGLLRVRPGVPVTVKLQSPTVPAKTEVAAK</sequence>
<comment type="similarity">
    <text evidence="1">Belongs to the membrane fusion protein (MFP) (TC 8.A.1) family.</text>
</comment>
<dbReference type="Proteomes" id="UP000214646">
    <property type="component" value="Unassembled WGS sequence"/>
</dbReference>
<dbReference type="GO" id="GO:0022857">
    <property type="term" value="F:transmembrane transporter activity"/>
    <property type="evidence" value="ECO:0007669"/>
    <property type="project" value="InterPro"/>
</dbReference>
<dbReference type="InterPro" id="IPR006143">
    <property type="entry name" value="RND_pump_MFP"/>
</dbReference>
<accession>A0A225D8C9</accession>
<dbReference type="InterPro" id="IPR058625">
    <property type="entry name" value="MdtA-like_BSH"/>
</dbReference>
<protein>
    <submittedName>
        <fullName evidence="4">Putative Co/Zn/Cd efflux system membrane fusion protein</fullName>
    </submittedName>
</protein>
<dbReference type="OrthoDB" id="9806939at2"/>
<gene>
    <name evidence="4" type="ORF">FRUB_06832</name>
</gene>